<protein>
    <submittedName>
        <fullName evidence="2">Uncharacterized protein</fullName>
    </submittedName>
</protein>
<name>A0ABP5FPW2_9MICO</name>
<dbReference type="RefSeq" id="WP_344370994.1">
    <property type="nucleotide sequence ID" value="NZ_BAAAPW010000002.1"/>
</dbReference>
<evidence type="ECO:0000313" key="3">
    <source>
        <dbReference type="Proteomes" id="UP001501196"/>
    </source>
</evidence>
<dbReference type="Proteomes" id="UP001501196">
    <property type="component" value="Unassembled WGS sequence"/>
</dbReference>
<feature type="transmembrane region" description="Helical" evidence="1">
    <location>
        <begin position="115"/>
        <end position="135"/>
    </location>
</feature>
<proteinExistence type="predicted"/>
<feature type="transmembrane region" description="Helical" evidence="1">
    <location>
        <begin position="55"/>
        <end position="78"/>
    </location>
</feature>
<keyword evidence="3" id="KW-1185">Reference proteome</keyword>
<accession>A0ABP5FPW2</accession>
<comment type="caution">
    <text evidence="2">The sequence shown here is derived from an EMBL/GenBank/DDBJ whole genome shotgun (WGS) entry which is preliminary data.</text>
</comment>
<gene>
    <name evidence="2" type="ORF">GCM10009819_14380</name>
</gene>
<evidence type="ECO:0000313" key="2">
    <source>
        <dbReference type="EMBL" id="GAA2031599.1"/>
    </source>
</evidence>
<sequence length="158" mass="16588">MTVQRIARTTLLFVQAFVALTSVLGGAALVVGSVLDLGATPLALPTSYLEGSPFPSYAVPGLVLALVVGGTHGVAFVMTSRRMRWAMLAAAVAGFGMLVWVFVQMAFVPFSPLQAAYFLLGLAEIAAVLVQLDVLHPWAHARAHRVSASDPAEVARTA</sequence>
<reference evidence="3" key="1">
    <citation type="journal article" date="2019" name="Int. J. Syst. Evol. Microbiol.">
        <title>The Global Catalogue of Microorganisms (GCM) 10K type strain sequencing project: providing services to taxonomists for standard genome sequencing and annotation.</title>
        <authorList>
            <consortium name="The Broad Institute Genomics Platform"/>
            <consortium name="The Broad Institute Genome Sequencing Center for Infectious Disease"/>
            <person name="Wu L."/>
            <person name="Ma J."/>
        </authorList>
    </citation>
    <scope>NUCLEOTIDE SEQUENCE [LARGE SCALE GENOMIC DNA]</scope>
    <source>
        <strain evidence="3">JCM 15672</strain>
    </source>
</reference>
<keyword evidence="1" id="KW-0812">Transmembrane</keyword>
<feature type="transmembrane region" description="Helical" evidence="1">
    <location>
        <begin position="85"/>
        <end position="103"/>
    </location>
</feature>
<dbReference type="EMBL" id="BAAAPW010000002">
    <property type="protein sequence ID" value="GAA2031599.1"/>
    <property type="molecule type" value="Genomic_DNA"/>
</dbReference>
<feature type="transmembrane region" description="Helical" evidence="1">
    <location>
        <begin position="12"/>
        <end position="35"/>
    </location>
</feature>
<organism evidence="2 3">
    <name type="scientific">Agromyces tropicus</name>
    <dbReference type="NCBI Taxonomy" id="555371"/>
    <lineage>
        <taxon>Bacteria</taxon>
        <taxon>Bacillati</taxon>
        <taxon>Actinomycetota</taxon>
        <taxon>Actinomycetes</taxon>
        <taxon>Micrococcales</taxon>
        <taxon>Microbacteriaceae</taxon>
        <taxon>Agromyces</taxon>
    </lineage>
</organism>
<keyword evidence="1" id="KW-1133">Transmembrane helix</keyword>
<evidence type="ECO:0000256" key="1">
    <source>
        <dbReference type="SAM" id="Phobius"/>
    </source>
</evidence>
<keyword evidence="1" id="KW-0472">Membrane</keyword>